<feature type="compositionally biased region" description="Polar residues" evidence="1">
    <location>
        <begin position="64"/>
        <end position="81"/>
    </location>
</feature>
<gene>
    <name evidence="3" type="ORF">DdX_10392</name>
</gene>
<feature type="compositionally biased region" description="Polar residues" evidence="1">
    <location>
        <begin position="393"/>
        <end position="406"/>
    </location>
</feature>
<dbReference type="PROSITE" id="PS00028">
    <property type="entry name" value="ZINC_FINGER_C2H2_1"/>
    <property type="match status" value="1"/>
</dbReference>
<dbReference type="InterPro" id="IPR013087">
    <property type="entry name" value="Znf_C2H2_type"/>
</dbReference>
<organism evidence="3 4">
    <name type="scientific">Ditylenchus destructor</name>
    <dbReference type="NCBI Taxonomy" id="166010"/>
    <lineage>
        <taxon>Eukaryota</taxon>
        <taxon>Metazoa</taxon>
        <taxon>Ecdysozoa</taxon>
        <taxon>Nematoda</taxon>
        <taxon>Chromadorea</taxon>
        <taxon>Rhabditida</taxon>
        <taxon>Tylenchina</taxon>
        <taxon>Tylenchomorpha</taxon>
        <taxon>Sphaerularioidea</taxon>
        <taxon>Anguinidae</taxon>
        <taxon>Anguininae</taxon>
        <taxon>Ditylenchus</taxon>
    </lineage>
</organism>
<keyword evidence="4" id="KW-1185">Reference proteome</keyword>
<feature type="compositionally biased region" description="Basic and acidic residues" evidence="1">
    <location>
        <begin position="472"/>
        <end position="485"/>
    </location>
</feature>
<dbReference type="Proteomes" id="UP001201812">
    <property type="component" value="Unassembled WGS sequence"/>
</dbReference>
<feature type="compositionally biased region" description="Low complexity" evidence="1">
    <location>
        <begin position="315"/>
        <end position="335"/>
    </location>
</feature>
<accession>A0AAD4N194</accession>
<feature type="compositionally biased region" description="Low complexity" evidence="1">
    <location>
        <begin position="738"/>
        <end position="754"/>
    </location>
</feature>
<sequence length="911" mass="95216">MSDDDEGHGRLVIDMDTESGQSGAQPSHMKPRKGADTDVHMMEEGELPDDTDSPSPSELKPDLSNHTSLRTYSTPVNSNHSVDGVASGTKTGDIDNGYKNDHKHIQKHESGSPSKSRKNHSSSAVKTVETHTIQSKENDAMDCDDKHNKSLKISKALGAVPARNFMSPPMKKNMVDKSTYVTTKACQVDESFLGLKPGTTACINITVMCKVGANTLYIVAKWRGKDYFGVLTDGEPAHSHLYYQKRNVATNAEKNPDNSAGGVNASADRGTNTAASSKVRGKRGVGVRQANLGVSAEKKNRNTDPEDDDQQNSASSRSNNDDTSPSRSSSSSSPTKFGQSRHSELISDKSLIRQCPHRQCGHRFETVGDANMHMVISHGDAKAVARCEKKSGDQNAKSTNSPSAFSDISDDGAPTLEKEESFEKSQNPVSSAADRKKLPVNKPVNVLTPAMAASGPTLDILSPVLSSAPSPHKAEPHIQKTEKGSELSSTLLAVPVSGRNSNGDSTILKPASLTPSSSAKLPSAQIATIQPPEGNICNSAQSDSQLLPSTSATVPELDKICGPLIPANLVAQPPIISNSPNFAASLPIPSQGMTANSTANLFSQLQAAHLLYGVPPPQHQQQHIIAAHMAALAAAQGQPSVSGTPTTAGRMASPLGPTAQLQQIANSSPFAALSLNGALPTSAIVNTGVLAQQPGSSATGASGSLSTGRAHPETPQSQAEALFHQQRQHKLYELKQWPQQSSSGTQLQQQPSTSANIQLTVPGGGGDSGRLSTSSLTASAGSGGSFSLDPATTLRPSSALPLAAGSPSIIPTTVCQQQKLPLGPQSLMTRGPTTVPSPSTSSASGMPIAPITSLGTTSDHLNSLMQYAMFGSNSQIMQQIAAASVSAQQPILNQPTSTASARNPVLHPPPK</sequence>
<feature type="region of interest" description="Disordered" evidence="1">
    <location>
        <begin position="1"/>
        <end position="145"/>
    </location>
</feature>
<feature type="compositionally biased region" description="Low complexity" evidence="1">
    <location>
        <begin position="832"/>
        <end position="844"/>
    </location>
</feature>
<feature type="region of interest" description="Disordered" evidence="1">
    <location>
        <begin position="738"/>
        <end position="792"/>
    </location>
</feature>
<dbReference type="AlphaFoldDB" id="A0AAD4N194"/>
<feature type="compositionally biased region" description="Low complexity" evidence="1">
    <location>
        <begin position="695"/>
        <end position="708"/>
    </location>
</feature>
<feature type="compositionally biased region" description="Basic and acidic residues" evidence="1">
    <location>
        <begin position="33"/>
        <end position="43"/>
    </location>
</feature>
<evidence type="ECO:0000313" key="3">
    <source>
        <dbReference type="EMBL" id="KAI1711140.1"/>
    </source>
</evidence>
<feature type="compositionally biased region" description="Low complexity" evidence="1">
    <location>
        <begin position="769"/>
        <end position="780"/>
    </location>
</feature>
<feature type="domain" description="C2H2-type" evidence="2">
    <location>
        <begin position="355"/>
        <end position="378"/>
    </location>
</feature>
<dbReference type="EMBL" id="JAKKPZ010000023">
    <property type="protein sequence ID" value="KAI1711140.1"/>
    <property type="molecule type" value="Genomic_DNA"/>
</dbReference>
<evidence type="ECO:0000256" key="1">
    <source>
        <dbReference type="SAM" id="MobiDB-lite"/>
    </source>
</evidence>
<protein>
    <submittedName>
        <fullName evidence="3">Zinc finger, C2H2 type family protein</fullName>
    </submittedName>
</protein>
<feature type="region of interest" description="Disordered" evidence="1">
    <location>
        <begin position="249"/>
        <end position="350"/>
    </location>
</feature>
<feature type="region of interest" description="Disordered" evidence="1">
    <location>
        <begin position="823"/>
        <end position="846"/>
    </location>
</feature>
<feature type="compositionally biased region" description="Basic and acidic residues" evidence="1">
    <location>
        <begin position="134"/>
        <end position="145"/>
    </location>
</feature>
<evidence type="ECO:0000313" key="4">
    <source>
        <dbReference type="Proteomes" id="UP001201812"/>
    </source>
</evidence>
<feature type="compositionally biased region" description="Basic and acidic residues" evidence="1">
    <location>
        <begin position="341"/>
        <end position="350"/>
    </location>
</feature>
<feature type="region of interest" description="Disordered" evidence="1">
    <location>
        <begin position="385"/>
        <end position="436"/>
    </location>
</feature>
<comment type="caution">
    <text evidence="3">The sequence shown here is derived from an EMBL/GenBank/DDBJ whole genome shotgun (WGS) entry which is preliminary data.</text>
</comment>
<reference evidence="3" key="1">
    <citation type="submission" date="2022-01" db="EMBL/GenBank/DDBJ databases">
        <title>Genome Sequence Resource for Two Populations of Ditylenchus destructor, the Migratory Endoparasitic Phytonematode.</title>
        <authorList>
            <person name="Zhang H."/>
            <person name="Lin R."/>
            <person name="Xie B."/>
        </authorList>
    </citation>
    <scope>NUCLEOTIDE SEQUENCE</scope>
    <source>
        <strain evidence="3">BazhouSP</strain>
    </source>
</reference>
<name>A0AAD4N194_9BILA</name>
<feature type="region of interest" description="Disordered" evidence="1">
    <location>
        <begin position="463"/>
        <end position="487"/>
    </location>
</feature>
<evidence type="ECO:0000259" key="2">
    <source>
        <dbReference type="PROSITE" id="PS00028"/>
    </source>
</evidence>
<proteinExistence type="predicted"/>
<feature type="region of interest" description="Disordered" evidence="1">
    <location>
        <begin position="694"/>
        <end position="719"/>
    </location>
</feature>